<proteinExistence type="predicted"/>
<gene>
    <name evidence="1" type="ordered locus">KVU_2465</name>
</gene>
<reference evidence="1 2" key="1">
    <citation type="journal article" date="2011" name="J. Bacteriol.">
        <title>Complete genome sequence of the industrial strain Ketogulonicigenium vulgare WSH-001.</title>
        <authorList>
            <person name="Liu L."/>
            <person name="Li Y."/>
            <person name="Zhang J."/>
            <person name="Zhou Z."/>
            <person name="Liu J."/>
            <person name="Li X."/>
            <person name="Zhou J."/>
            <person name="Du G."/>
            <person name="Wang L."/>
            <person name="Chen J."/>
        </authorList>
    </citation>
    <scope>NUCLEOTIDE SEQUENCE [LARGE SCALE GENOMIC DNA]</scope>
    <source>
        <strain evidence="1 2">WSH-001</strain>
    </source>
</reference>
<dbReference type="AlphaFoldDB" id="F9Y7K9"/>
<evidence type="ECO:0000313" key="1">
    <source>
        <dbReference type="EMBL" id="AEM42305.1"/>
    </source>
</evidence>
<dbReference type="HOGENOM" id="CLU_1007536_0_0_5"/>
<keyword evidence="2" id="KW-1185">Reference proteome</keyword>
<organism evidence="1 2">
    <name type="scientific">Ketogulonicigenium vulgare (strain WSH-001)</name>
    <dbReference type="NCBI Taxonomy" id="759362"/>
    <lineage>
        <taxon>Bacteria</taxon>
        <taxon>Pseudomonadati</taxon>
        <taxon>Pseudomonadota</taxon>
        <taxon>Alphaproteobacteria</taxon>
        <taxon>Rhodobacterales</taxon>
        <taxon>Roseobacteraceae</taxon>
        <taxon>Ketogulonicigenium</taxon>
    </lineage>
</organism>
<protein>
    <submittedName>
        <fullName evidence="1">Uncharacterized protein</fullName>
    </submittedName>
</protein>
<dbReference type="KEGG" id="kvl:KVU_2465"/>
<evidence type="ECO:0000313" key="2">
    <source>
        <dbReference type="Proteomes" id="UP000000692"/>
    </source>
</evidence>
<accession>F9Y7K9</accession>
<sequence length="276" mass="30471">MRNRLGRVQAFWTSLGAVHDRMAAIQLERIFQLIQTLARRLVAAVDDPAIGMQQGRRPQIAIRVPPIAGTSGRARGAHHAFIKTVQLFAILDRLAPFFLRCIGLGFQPRHNAGMLGIEMRQIRYQILDHRHMRQRIDADIAADFVQAIDAGQSILPVDIHRARAADPLAAGPAEGQGRVDLVLDLDQNVQHHRAALIQIDEIGVEARVRAIIGRPAIYLHLAHVLCACGLGPCFANRHPAVLGQCQLDHVPSPYPWLSLGVPLSLRRSRNSARPDG</sequence>
<dbReference type="Proteomes" id="UP000000692">
    <property type="component" value="Chromosome"/>
</dbReference>
<name>F9Y7K9_KETVW</name>
<dbReference type="EMBL" id="CP002018">
    <property type="protein sequence ID" value="AEM42305.1"/>
    <property type="molecule type" value="Genomic_DNA"/>
</dbReference>